<dbReference type="AlphaFoldDB" id="A0A1F5H7F7"/>
<dbReference type="SUPFAM" id="SSF53448">
    <property type="entry name" value="Nucleotide-diphospho-sugar transferases"/>
    <property type="match status" value="1"/>
</dbReference>
<evidence type="ECO:0000313" key="3">
    <source>
        <dbReference type="Proteomes" id="UP000177039"/>
    </source>
</evidence>
<dbReference type="Gene3D" id="3.90.550.10">
    <property type="entry name" value="Spore Coat Polysaccharide Biosynthesis Protein SpsA, Chain A"/>
    <property type="match status" value="1"/>
</dbReference>
<dbReference type="PANTHER" id="PTHR48090:SF7">
    <property type="entry name" value="RFBJ PROTEIN"/>
    <property type="match status" value="1"/>
</dbReference>
<evidence type="ECO:0000313" key="2">
    <source>
        <dbReference type="EMBL" id="OGE00012.1"/>
    </source>
</evidence>
<dbReference type="CDD" id="cd04179">
    <property type="entry name" value="DPM_DPG-synthase_like"/>
    <property type="match status" value="1"/>
</dbReference>
<evidence type="ECO:0000259" key="1">
    <source>
        <dbReference type="Pfam" id="PF00535"/>
    </source>
</evidence>
<proteinExistence type="predicted"/>
<dbReference type="GO" id="GO:0016740">
    <property type="term" value="F:transferase activity"/>
    <property type="evidence" value="ECO:0007669"/>
    <property type="project" value="UniProtKB-KW"/>
</dbReference>
<reference evidence="2 3" key="1">
    <citation type="journal article" date="2016" name="Nat. Commun.">
        <title>Thousands of microbial genomes shed light on interconnected biogeochemical processes in an aquifer system.</title>
        <authorList>
            <person name="Anantharaman K."/>
            <person name="Brown C.T."/>
            <person name="Hug L.A."/>
            <person name="Sharon I."/>
            <person name="Castelle C.J."/>
            <person name="Probst A.J."/>
            <person name="Thomas B.C."/>
            <person name="Singh A."/>
            <person name="Wilkins M.J."/>
            <person name="Karaoz U."/>
            <person name="Brodie E.L."/>
            <person name="Williams K.H."/>
            <person name="Hubbard S.S."/>
            <person name="Banfield J.F."/>
        </authorList>
    </citation>
    <scope>NUCLEOTIDE SEQUENCE [LARGE SCALE GENOMIC DNA]</scope>
</reference>
<comment type="caution">
    <text evidence="2">The sequence shown here is derived from an EMBL/GenBank/DDBJ whole genome shotgun (WGS) entry which is preliminary data.</text>
</comment>
<protein>
    <submittedName>
        <fullName evidence="2">Glycosyl transferase</fullName>
    </submittedName>
</protein>
<dbReference type="EMBL" id="MFBT01000006">
    <property type="protein sequence ID" value="OGE00012.1"/>
    <property type="molecule type" value="Genomic_DNA"/>
</dbReference>
<dbReference type="InterPro" id="IPR001173">
    <property type="entry name" value="Glyco_trans_2-like"/>
</dbReference>
<keyword evidence="2" id="KW-0808">Transferase</keyword>
<accession>A0A1F5H7F7</accession>
<name>A0A1F5H7F7_9BACT</name>
<dbReference type="Proteomes" id="UP000177039">
    <property type="component" value="Unassembled WGS sequence"/>
</dbReference>
<dbReference type="Pfam" id="PF00535">
    <property type="entry name" value="Glycos_transf_2"/>
    <property type="match status" value="1"/>
</dbReference>
<dbReference type="PANTHER" id="PTHR48090">
    <property type="entry name" value="UNDECAPRENYL-PHOSPHATE 4-DEOXY-4-FORMAMIDO-L-ARABINOSE TRANSFERASE-RELATED"/>
    <property type="match status" value="1"/>
</dbReference>
<dbReference type="InterPro" id="IPR029044">
    <property type="entry name" value="Nucleotide-diphossugar_trans"/>
</dbReference>
<dbReference type="InterPro" id="IPR050256">
    <property type="entry name" value="Glycosyltransferase_2"/>
</dbReference>
<gene>
    <name evidence="2" type="ORF">A3B54_05140</name>
</gene>
<feature type="domain" description="Glycosyltransferase 2-like" evidence="1">
    <location>
        <begin position="7"/>
        <end position="180"/>
    </location>
</feature>
<organism evidence="2 3">
    <name type="scientific">Candidatus Curtissbacteria bacterium RIFCSPLOWO2_01_FULL_42_50</name>
    <dbReference type="NCBI Taxonomy" id="1797730"/>
    <lineage>
        <taxon>Bacteria</taxon>
        <taxon>Candidatus Curtissiibacteriota</taxon>
    </lineage>
</organism>
<sequence>MGTFKLSIIVPVFNEAKTIQKVVRRLVEVSLPLGIKKEIIVIDDGSTDSSKSKIKSLKLRYKNLKLVFHAKNFGKGAAVRSGILVATGDFILIQDADLEYDPVYIPKLLEAILAKKAKVVYGTRFVNYPLRLCGKNKTPLPSHYVANKILNLLTNFLYGTKLTDIETGYKIFSKEALSDIKLRSNHFDIELELTSKFLKRKFDILEVSILAKPRNFKEGKKFNFLDGAVAFLSLFKYRFFD</sequence>